<organism evidence="9 10">
    <name type="scientific">Ditylenchus dipsaci</name>
    <dbReference type="NCBI Taxonomy" id="166011"/>
    <lineage>
        <taxon>Eukaryota</taxon>
        <taxon>Metazoa</taxon>
        <taxon>Ecdysozoa</taxon>
        <taxon>Nematoda</taxon>
        <taxon>Chromadorea</taxon>
        <taxon>Rhabditida</taxon>
        <taxon>Tylenchina</taxon>
        <taxon>Tylenchomorpha</taxon>
        <taxon>Sphaerularioidea</taxon>
        <taxon>Anguinidae</taxon>
        <taxon>Anguininae</taxon>
        <taxon>Ditylenchus</taxon>
    </lineage>
</organism>
<dbReference type="GO" id="GO:0005737">
    <property type="term" value="C:cytoplasm"/>
    <property type="evidence" value="ECO:0007669"/>
    <property type="project" value="TreeGrafter"/>
</dbReference>
<evidence type="ECO:0000256" key="6">
    <source>
        <dbReference type="ARBA" id="ARBA00022989"/>
    </source>
</evidence>
<dbReference type="GO" id="GO:0016757">
    <property type="term" value="F:glycosyltransferase activity"/>
    <property type="evidence" value="ECO:0007669"/>
    <property type="project" value="UniProtKB-UniRule"/>
</dbReference>
<keyword evidence="5" id="KW-0812">Transmembrane</keyword>
<dbReference type="WBParaSite" id="jg26527">
    <property type="protein sequence ID" value="jg26527"/>
    <property type="gene ID" value="jg26527"/>
</dbReference>
<accession>A0A915E7C3</accession>
<keyword evidence="7" id="KW-0472">Membrane</keyword>
<evidence type="ECO:0000256" key="8">
    <source>
        <dbReference type="RuleBase" id="RU366017"/>
    </source>
</evidence>
<keyword evidence="9" id="KW-1185">Reference proteome</keyword>
<proteinExistence type="inferred from homology"/>
<dbReference type="Proteomes" id="UP000887574">
    <property type="component" value="Unplaced"/>
</dbReference>
<evidence type="ECO:0000313" key="9">
    <source>
        <dbReference type="Proteomes" id="UP000887574"/>
    </source>
</evidence>
<comment type="similarity">
    <text evidence="2 8">Belongs to the glycosyltransferase 92 family.</text>
</comment>
<evidence type="ECO:0000313" key="10">
    <source>
        <dbReference type="WBParaSite" id="jg26527"/>
    </source>
</evidence>
<evidence type="ECO:0000256" key="5">
    <source>
        <dbReference type="ARBA" id="ARBA00022692"/>
    </source>
</evidence>
<evidence type="ECO:0000256" key="7">
    <source>
        <dbReference type="ARBA" id="ARBA00023136"/>
    </source>
</evidence>
<evidence type="ECO:0000256" key="1">
    <source>
        <dbReference type="ARBA" id="ARBA00004167"/>
    </source>
</evidence>
<comment type="subcellular location">
    <subcellularLocation>
        <location evidence="1">Membrane</location>
        <topology evidence="1">Single-pass membrane protein</topology>
    </subcellularLocation>
</comment>
<dbReference type="PANTHER" id="PTHR21461:SF69">
    <property type="entry name" value="GLYCOSYLTRANSFERASE FAMILY 92 PROTEIN"/>
    <property type="match status" value="1"/>
</dbReference>
<dbReference type="GO" id="GO:0016020">
    <property type="term" value="C:membrane"/>
    <property type="evidence" value="ECO:0007669"/>
    <property type="project" value="UniProtKB-SubCell"/>
</dbReference>
<keyword evidence="3 8" id="KW-0328">Glycosyltransferase</keyword>
<dbReference type="Pfam" id="PF01697">
    <property type="entry name" value="Glyco_transf_92"/>
    <property type="match status" value="1"/>
</dbReference>
<keyword evidence="6" id="KW-1133">Transmembrane helix</keyword>
<keyword evidence="4 8" id="KW-0808">Transferase</keyword>
<dbReference type="EC" id="2.4.1.-" evidence="8"/>
<dbReference type="AlphaFoldDB" id="A0A915E7C3"/>
<evidence type="ECO:0000256" key="3">
    <source>
        <dbReference type="ARBA" id="ARBA00022676"/>
    </source>
</evidence>
<dbReference type="PANTHER" id="PTHR21461">
    <property type="entry name" value="GLYCOSYLTRANSFERASE FAMILY 92 PROTEIN"/>
    <property type="match status" value="1"/>
</dbReference>
<evidence type="ECO:0000256" key="4">
    <source>
        <dbReference type="ARBA" id="ARBA00022679"/>
    </source>
</evidence>
<evidence type="ECO:0000256" key="2">
    <source>
        <dbReference type="ARBA" id="ARBA00007647"/>
    </source>
</evidence>
<name>A0A915E7C3_9BILA</name>
<dbReference type="InterPro" id="IPR008166">
    <property type="entry name" value="Glyco_transf_92"/>
</dbReference>
<reference evidence="10" key="1">
    <citation type="submission" date="2022-11" db="UniProtKB">
        <authorList>
            <consortium name="WormBaseParasite"/>
        </authorList>
    </citation>
    <scope>IDENTIFICATION</scope>
</reference>
<protein>
    <recommendedName>
        <fullName evidence="8">Glycosyltransferase family 92 protein</fullName>
        <ecNumber evidence="8">2.4.1.-</ecNumber>
    </recommendedName>
</protein>
<sequence>MQYLPQQRSKYVEWFIEEGKNVASFQKRYRRELGRHATATDAKRIKEWYAKFQEGDLRNKKRVGTKYARTPEKTAEVVQLLEVLPHSNSSLLSQPYISSVRQAEAAIKYLYDLQKGKAEVAAVVEAEKCVDQTANCYFFSDPKPEIGILREAGKWVKNEQLHVFSAYLDERPNSLFPVIWSVQILASSFGDSDDKEPFYCHIFFDQKDWSKKVVVKPHFRMVWQKAWDPRSSFYNAFLVTCPIPKDQSNSAASYVAISHQYCGSSQILNLTKVQTQANLPKISTPSSKVPLIGVCVKGLDYMDENELAARKLVEWIELNYVLGAEHITLYSYYIPARLRKVLEFYSKEGRLNLIDIELPGNQPNQNYIRHEYIWRNRQQKRRNELIPYNDCFYRYAVSNFDFVLIIDTDEVVVPLNHPNWQLMLQSMLPSLRAPPSAISVRNIFKFSSQEESILDIPLRSATIQDKEQYGKSFISAKNIASVFNHFALHRLHRNVSRTVYLEEDVAVKLHFRPDCPDELKGRVCERLKANLTHDYSLDTFVVEVRERVDKVLNQLRIV</sequence>